<feature type="binding site" evidence="7">
    <location>
        <position position="34"/>
    </location>
    <ligand>
        <name>S-adenosyl-L-methionine</name>
        <dbReference type="ChEBI" id="CHEBI:59789"/>
    </ligand>
</feature>
<keyword evidence="6 7" id="KW-0819">tRNA processing</keyword>
<evidence type="ECO:0000256" key="7">
    <source>
        <dbReference type="HAMAP-Rule" id="MF_01057"/>
    </source>
</evidence>
<evidence type="ECO:0000313" key="9">
    <source>
        <dbReference type="EMBL" id="KUK91204.1"/>
    </source>
</evidence>
<keyword evidence="5 7" id="KW-0949">S-adenosyl-L-methionine</keyword>
<dbReference type="CDD" id="cd02440">
    <property type="entry name" value="AdoMet_MTases"/>
    <property type="match status" value="1"/>
</dbReference>
<keyword evidence="4 7" id="KW-0808">Transferase</keyword>
<proteinExistence type="inferred from homology"/>
<reference evidence="8 11" key="3">
    <citation type="journal article" date="2018" name="Nat. Biotechnol.">
        <title>A standardized bacterial taxonomy based on genome phylogeny substantially revises the tree of life.</title>
        <authorList>
            <person name="Parks D.H."/>
            <person name="Chuvochina M."/>
            <person name="Waite D.W."/>
            <person name="Rinke C."/>
            <person name="Skarshewski A."/>
            <person name="Chaumeil P.A."/>
            <person name="Hugenholtz P."/>
        </authorList>
    </citation>
    <scope>NUCLEOTIDE SEQUENCE [LARGE SCALE GENOMIC DNA]</scope>
    <source>
        <strain evidence="8">UBA9905</strain>
    </source>
</reference>
<dbReference type="Proteomes" id="UP000264215">
    <property type="component" value="Unassembled WGS sequence"/>
</dbReference>
<dbReference type="InterPro" id="IPR029063">
    <property type="entry name" value="SAM-dependent_MTases_sf"/>
</dbReference>
<comment type="similarity">
    <text evidence="7">Belongs to the class I-like SAM-binding methyltransferase superfamily. TrmB family.</text>
</comment>
<dbReference type="PATRIC" id="fig|1236046.5.peg.940"/>
<evidence type="ECO:0000313" key="8">
    <source>
        <dbReference type="EMBL" id="HCO70069.1"/>
    </source>
</evidence>
<reference evidence="9" key="1">
    <citation type="journal article" date="2015" name="MBio">
        <title>Genome-resolved metagenomic analysis reveals roles for candidate phyla and other microbial community members in biogeochemical transformations in oil reservoirs.</title>
        <authorList>
            <person name="Hu P."/>
            <person name="Tom L."/>
            <person name="Singh A."/>
            <person name="Thomas B.C."/>
            <person name="Baker B.J."/>
            <person name="Piceno Y.M."/>
            <person name="Andersen G.L."/>
            <person name="Banfield J.F."/>
        </authorList>
    </citation>
    <scope>NUCLEOTIDE SEQUENCE [LARGE SCALE GENOMIC DNA]</scope>
    <source>
        <strain evidence="9">46_70</strain>
    </source>
</reference>
<dbReference type="HAMAP" id="MF_01057">
    <property type="entry name" value="tRNA_methyltr_TrmB"/>
    <property type="match status" value="1"/>
</dbReference>
<dbReference type="PANTHER" id="PTHR23417:SF14">
    <property type="entry name" value="PENTACOTRIPEPTIDE-REPEAT REGION OF PRORP DOMAIN-CONTAINING PROTEIN"/>
    <property type="match status" value="1"/>
</dbReference>
<dbReference type="UniPathway" id="UPA00989"/>
<feature type="binding site" evidence="7">
    <location>
        <position position="145"/>
    </location>
    <ligand>
        <name>substrate</name>
    </ligand>
</feature>
<organism evidence="9 10">
    <name type="scientific">Mesotoga infera</name>
    <dbReference type="NCBI Taxonomy" id="1236046"/>
    <lineage>
        <taxon>Bacteria</taxon>
        <taxon>Thermotogati</taxon>
        <taxon>Thermotogota</taxon>
        <taxon>Thermotogae</taxon>
        <taxon>Kosmotogales</taxon>
        <taxon>Kosmotogaceae</taxon>
        <taxon>Mesotoga</taxon>
    </lineage>
</organism>
<comment type="caution">
    <text evidence="7">Lacks conserved residue(s) required for the propagation of feature annotation.</text>
</comment>
<name>A0A101I9Y1_9BACT</name>
<dbReference type="SUPFAM" id="SSF53335">
    <property type="entry name" value="S-adenosyl-L-methionine-dependent methyltransferases"/>
    <property type="match status" value="1"/>
</dbReference>
<evidence type="ECO:0000256" key="2">
    <source>
        <dbReference type="ARBA" id="ARBA00003015"/>
    </source>
</evidence>
<sequence>MNLHYLRNYLDATEFDLPLDLACIFGRDRAVFLEVGFGSGEFLVQKAVENPGVDLLGVELSMISAEKLLKSLARNSLDNVRVLLIDASFALGNVIPPASISGLYMNFPCPWPKKRHLNRRLNDTTFVQRIAAVLKPDGFFQLYSDSKEFVREMMFSVSETKLFDNPTVEENPSAGAKTRYERKWLSMEKEIFRFYCKRNERVVNIEEDVVHVSHLWVKDVDEARLGSLIGEAFSRNEIFVKFLGVYRNLDSKAFLIETLSVDRGFSQRFHINLSRREAGWLIQLDSQSRPIRTQAVRFAMKTLSSLIETKTSLW</sequence>
<dbReference type="EMBL" id="LGGW01000007">
    <property type="protein sequence ID" value="KUK91204.1"/>
    <property type="molecule type" value="Genomic_DNA"/>
</dbReference>
<feature type="binding site" evidence="7">
    <location>
        <position position="86"/>
    </location>
    <ligand>
        <name>S-adenosyl-L-methionine</name>
        <dbReference type="ChEBI" id="CHEBI:59789"/>
    </ligand>
</feature>
<dbReference type="GO" id="GO:0043527">
    <property type="term" value="C:tRNA methyltransferase complex"/>
    <property type="evidence" value="ECO:0007669"/>
    <property type="project" value="TreeGrafter"/>
</dbReference>
<reference evidence="10" key="2">
    <citation type="journal article" date="2015" name="MBio">
        <title>Genome-Resolved Metagenomic Analysis Reveals Roles for Candidate Phyla and Other Microbial Community Members in Biogeochemical Transformations in Oil Reservoirs.</title>
        <authorList>
            <person name="Hu P."/>
            <person name="Tom L."/>
            <person name="Singh A."/>
            <person name="Thomas B.C."/>
            <person name="Baker B.J."/>
            <person name="Piceno Y.M."/>
            <person name="Andersen G.L."/>
            <person name="Banfield J.F."/>
        </authorList>
    </citation>
    <scope>NUCLEOTIDE SEQUENCE [LARGE SCALE GENOMIC DNA]</scope>
</reference>
<evidence type="ECO:0000256" key="3">
    <source>
        <dbReference type="ARBA" id="ARBA00022603"/>
    </source>
</evidence>
<dbReference type="Proteomes" id="UP000055014">
    <property type="component" value="Unassembled WGS sequence"/>
</dbReference>
<dbReference type="EC" id="2.1.1.33" evidence="7"/>
<evidence type="ECO:0000256" key="4">
    <source>
        <dbReference type="ARBA" id="ARBA00022679"/>
    </source>
</evidence>
<accession>A0A101I9Y1</accession>
<dbReference type="Gene3D" id="3.40.50.150">
    <property type="entry name" value="Vaccinia Virus protein VP39"/>
    <property type="match status" value="1"/>
</dbReference>
<feature type="binding site" evidence="7">
    <location>
        <begin position="178"/>
        <end position="181"/>
    </location>
    <ligand>
        <name>substrate</name>
    </ligand>
</feature>
<dbReference type="PANTHER" id="PTHR23417">
    <property type="entry name" value="3-DEOXY-D-MANNO-OCTULOSONIC-ACID TRANSFERASE/TRNA GUANINE-N 7 - -METHYLTRANSFERASE"/>
    <property type="match status" value="1"/>
</dbReference>
<dbReference type="AlphaFoldDB" id="A0A101I9Y1"/>
<dbReference type="GO" id="GO:0008176">
    <property type="term" value="F:tRNA (guanine(46)-N7)-methyltransferase activity"/>
    <property type="evidence" value="ECO:0007669"/>
    <property type="project" value="UniProtKB-UniRule"/>
</dbReference>
<evidence type="ECO:0000313" key="11">
    <source>
        <dbReference type="Proteomes" id="UP000264215"/>
    </source>
</evidence>
<dbReference type="InterPro" id="IPR003358">
    <property type="entry name" value="tRNA_(Gua-N-7)_MeTrfase_Trmb"/>
</dbReference>
<gene>
    <name evidence="7 8" type="primary">trmB</name>
    <name evidence="8" type="ORF">DIT26_05745</name>
    <name evidence="9" type="ORF">XE02_0166</name>
</gene>
<comment type="function">
    <text evidence="2 7">Catalyzes the formation of N(7)-methylguanine at position 46 (m7G46) in tRNA.</text>
</comment>
<protein>
    <recommendedName>
        <fullName evidence="7">tRNA (guanine-N(7)-)-methyltransferase</fullName>
        <ecNumber evidence="7">2.1.1.33</ecNumber>
    </recommendedName>
    <alternativeName>
        <fullName evidence="7">tRNA (guanine(46)-N(7))-methyltransferase</fullName>
    </alternativeName>
    <alternativeName>
        <fullName evidence="7">tRNA(m7G46)-methyltransferase</fullName>
    </alternativeName>
</protein>
<dbReference type="PROSITE" id="PS51625">
    <property type="entry name" value="SAM_MT_TRMB"/>
    <property type="match status" value="1"/>
</dbReference>
<evidence type="ECO:0000256" key="6">
    <source>
        <dbReference type="ARBA" id="ARBA00022694"/>
    </source>
</evidence>
<comment type="pathway">
    <text evidence="7">tRNA modification; N(7)-methylguanine-tRNA biosynthesis.</text>
</comment>
<feature type="binding site" evidence="7">
    <location>
        <position position="113"/>
    </location>
    <ligand>
        <name>substrate</name>
    </ligand>
</feature>
<evidence type="ECO:0000256" key="1">
    <source>
        <dbReference type="ARBA" id="ARBA00000142"/>
    </source>
</evidence>
<keyword evidence="3 7" id="KW-0489">Methyltransferase</keyword>
<dbReference type="Pfam" id="PF02390">
    <property type="entry name" value="Methyltransf_4"/>
    <property type="match status" value="1"/>
</dbReference>
<feature type="binding site" evidence="7">
    <location>
        <position position="59"/>
    </location>
    <ligand>
        <name>S-adenosyl-L-methionine</name>
        <dbReference type="ChEBI" id="CHEBI:59789"/>
    </ligand>
</feature>
<evidence type="ECO:0000256" key="5">
    <source>
        <dbReference type="ARBA" id="ARBA00022691"/>
    </source>
</evidence>
<dbReference type="NCBIfam" id="TIGR00091">
    <property type="entry name" value="tRNA (guanosine(46)-N7)-methyltransferase TrmB"/>
    <property type="match status" value="1"/>
</dbReference>
<comment type="caution">
    <text evidence="9">The sequence shown here is derived from an EMBL/GenBank/DDBJ whole genome shotgun (WGS) entry which is preliminary data.</text>
</comment>
<dbReference type="InterPro" id="IPR055361">
    <property type="entry name" value="tRNA_methyltr_TrmB_bact"/>
</dbReference>
<evidence type="ECO:0000313" key="10">
    <source>
        <dbReference type="Proteomes" id="UP000055014"/>
    </source>
</evidence>
<dbReference type="EMBL" id="DQBS01000133">
    <property type="protein sequence ID" value="HCO70069.1"/>
    <property type="molecule type" value="Genomic_DNA"/>
</dbReference>
<comment type="catalytic activity">
    <reaction evidence="1 7">
        <text>guanosine(46) in tRNA + S-adenosyl-L-methionine = N(7)-methylguanosine(46) in tRNA + S-adenosyl-L-homocysteine</text>
        <dbReference type="Rhea" id="RHEA:42708"/>
        <dbReference type="Rhea" id="RHEA-COMP:10188"/>
        <dbReference type="Rhea" id="RHEA-COMP:10189"/>
        <dbReference type="ChEBI" id="CHEBI:57856"/>
        <dbReference type="ChEBI" id="CHEBI:59789"/>
        <dbReference type="ChEBI" id="CHEBI:74269"/>
        <dbReference type="ChEBI" id="CHEBI:74480"/>
        <dbReference type="EC" id="2.1.1.33"/>
    </reaction>
</comment>